<dbReference type="PANTHER" id="PTHR40267">
    <property type="entry name" value="BLR3294 PROTEIN"/>
    <property type="match status" value="1"/>
</dbReference>
<feature type="active site" description="Proton donor" evidence="1">
    <location>
        <position position="199"/>
    </location>
</feature>
<dbReference type="AlphaFoldDB" id="A0A372LQI7"/>
<accession>A0A372LQI7</accession>
<dbReference type="Gene3D" id="3.40.50.12500">
    <property type="match status" value="1"/>
</dbReference>
<dbReference type="Pfam" id="PF17645">
    <property type="entry name" value="Amdase"/>
    <property type="match status" value="1"/>
</dbReference>
<dbReference type="GO" id="GO:0050076">
    <property type="term" value="F:maleate isomerase activity"/>
    <property type="evidence" value="ECO:0007669"/>
    <property type="project" value="UniProtKB-UniRule"/>
</dbReference>
<comment type="function">
    <text evidence="1">Catalyzes cis-trans isomerization of the C2-C3 double bond in maleate to yield fumarate.</text>
</comment>
<dbReference type="PANTHER" id="PTHR40267:SF1">
    <property type="entry name" value="BLR3294 PROTEIN"/>
    <property type="match status" value="1"/>
</dbReference>
<evidence type="ECO:0000256" key="1">
    <source>
        <dbReference type="HAMAP-Rule" id="MF_00943"/>
    </source>
</evidence>
<comment type="caution">
    <text evidence="2">The sequence shown here is derived from an EMBL/GenBank/DDBJ whole genome shotgun (WGS) entry which is preliminary data.</text>
</comment>
<sequence>MAKNYRVGLIVPSSNTTMETEIPAMLNSRINEFPDETFTFHSSRMRMKHVSKEELSEMDKDSDRCAVELSDARCDVLAYACLVAIMCQGAGYHKASEERLHAATAENGGGAPVISSAGALVDCLKIMNAKRVSIITPYMKPLTQMVVDYIEQSGIEVIDSISLEVADNLEVGRLNPDNLPEIAKKLNIEGADAVVLSACVQMPSLPAIQKAEDQLGLPVLSAGTATVYKILKQLELETKVPNAGSLLSGKY</sequence>
<name>A0A372LQI7_9BACI</name>
<dbReference type="EMBL" id="QVTE01000015">
    <property type="protein sequence ID" value="RFU70493.1"/>
    <property type="molecule type" value="Genomic_DNA"/>
</dbReference>
<comment type="miscellaneous">
    <text evidence="1">Reaction is initiated by nucleophilic attack of cysteine at the double bond, yielding a covalent succinylcysteine-like intermediate.</text>
</comment>
<dbReference type="RefSeq" id="WP_117325747.1">
    <property type="nucleotide sequence ID" value="NZ_QVTE01000015.1"/>
</dbReference>
<dbReference type="Proteomes" id="UP000264541">
    <property type="component" value="Unassembled WGS sequence"/>
</dbReference>
<feature type="binding site" evidence="1">
    <location>
        <position position="138"/>
    </location>
    <ligand>
        <name>substrate</name>
    </ligand>
</feature>
<protein>
    <recommendedName>
        <fullName evidence="1">Maleate isomerase</fullName>
        <ecNumber evidence="1">5.2.1.1</ecNumber>
    </recommendedName>
    <alternativeName>
        <fullName evidence="1">Maleate cis-trans isomerase</fullName>
    </alternativeName>
</protein>
<organism evidence="2 3">
    <name type="scientific">Peribacillus saganii</name>
    <dbReference type="NCBI Taxonomy" id="2303992"/>
    <lineage>
        <taxon>Bacteria</taxon>
        <taxon>Bacillati</taxon>
        <taxon>Bacillota</taxon>
        <taxon>Bacilli</taxon>
        <taxon>Bacillales</taxon>
        <taxon>Bacillaceae</taxon>
        <taxon>Peribacillus</taxon>
    </lineage>
</organism>
<comment type="catalytic activity">
    <reaction evidence="1">
        <text>maleate = fumarate</text>
        <dbReference type="Rhea" id="RHEA:13169"/>
        <dbReference type="ChEBI" id="CHEBI:29806"/>
        <dbReference type="ChEBI" id="CHEBI:30780"/>
        <dbReference type="EC" id="5.2.1.1"/>
    </reaction>
</comment>
<dbReference type="InterPro" id="IPR026286">
    <property type="entry name" value="MaiA/AMDase"/>
</dbReference>
<feature type="modified residue" description="S-(2-succinyl)cysteine" evidence="1">
    <location>
        <position position="81"/>
    </location>
</feature>
<feature type="active site" description="Nucleophile" evidence="1">
    <location>
        <position position="81"/>
    </location>
</feature>
<dbReference type="HAMAP" id="MF_00943">
    <property type="entry name" value="Maleate_isomerase"/>
    <property type="match status" value="1"/>
</dbReference>
<feature type="binding site" evidence="1">
    <location>
        <position position="15"/>
    </location>
    <ligand>
        <name>substrate</name>
    </ligand>
</feature>
<feature type="binding site" evidence="1">
    <location>
        <position position="168"/>
    </location>
    <ligand>
        <name>substrate</name>
    </ligand>
</feature>
<comment type="similarity">
    <text evidence="1">Belongs to the maleate isomerase family.</text>
</comment>
<evidence type="ECO:0000313" key="2">
    <source>
        <dbReference type="EMBL" id="RFU70493.1"/>
    </source>
</evidence>
<reference evidence="2 3" key="1">
    <citation type="submission" date="2018-08" db="EMBL/GenBank/DDBJ databases">
        <title>Bacillus chawlae sp. nov., Bacillus glennii sp. nov., and Bacillus saganii sp. nov. Isolated from the Vehicle Assembly Building at Kennedy Space Center where the Viking Spacecraft were Assembled.</title>
        <authorList>
            <person name="Seuylemezian A."/>
            <person name="Vaishampayan P."/>
        </authorList>
    </citation>
    <scope>NUCLEOTIDE SEQUENCE [LARGE SCALE GENOMIC DNA]</scope>
    <source>
        <strain evidence="2 3">V47-23a</strain>
    </source>
</reference>
<keyword evidence="3" id="KW-1185">Reference proteome</keyword>
<evidence type="ECO:0000313" key="3">
    <source>
        <dbReference type="Proteomes" id="UP000264541"/>
    </source>
</evidence>
<keyword evidence="1" id="KW-0413">Isomerase</keyword>
<dbReference type="InterPro" id="IPR028615">
    <property type="entry name" value="Maleate_isomerase"/>
</dbReference>
<feature type="binding site" evidence="1">
    <location>
        <begin position="81"/>
        <end position="83"/>
    </location>
    <ligand>
        <name>substrate</name>
    </ligand>
</feature>
<proteinExistence type="inferred from homology"/>
<dbReference type="PIRSF" id="PIRSF015736">
    <property type="entry name" value="MI"/>
    <property type="match status" value="1"/>
</dbReference>
<dbReference type="OrthoDB" id="483160at2"/>
<dbReference type="EC" id="5.2.1.1" evidence="1"/>
<dbReference type="InterPro" id="IPR053714">
    <property type="entry name" value="Iso_Racemase_Enz_sf"/>
</dbReference>
<comment type="subunit">
    <text evidence="1">Homodimer.</text>
</comment>
<gene>
    <name evidence="1" type="primary">maiA</name>
    <name evidence="2" type="ORF">D0469_06050</name>
</gene>
<feature type="binding site" evidence="1">
    <location>
        <begin position="200"/>
        <end position="201"/>
    </location>
    <ligand>
        <name>substrate</name>
    </ligand>
</feature>